<keyword evidence="3" id="KW-1185">Reference proteome</keyword>
<evidence type="ECO:0000313" key="3">
    <source>
        <dbReference type="Proteomes" id="UP001138751"/>
    </source>
</evidence>
<reference evidence="2" key="1">
    <citation type="submission" date="2020-01" db="EMBL/GenBank/DDBJ databases">
        <authorList>
            <person name="Rat A."/>
        </authorList>
    </citation>
    <scope>NUCLEOTIDE SEQUENCE</scope>
    <source>
        <strain evidence="2">LMG 31231</strain>
    </source>
</reference>
<dbReference type="EMBL" id="JAAEDM010000006">
    <property type="protein sequence ID" value="MBR0670268.1"/>
    <property type="molecule type" value="Genomic_DNA"/>
</dbReference>
<dbReference type="Proteomes" id="UP001138751">
    <property type="component" value="Unassembled WGS sequence"/>
</dbReference>
<dbReference type="AlphaFoldDB" id="A0A9X9WSY9"/>
<protein>
    <submittedName>
        <fullName evidence="2">Uncharacterized protein</fullName>
    </submittedName>
</protein>
<feature type="transmembrane region" description="Helical" evidence="1">
    <location>
        <begin position="100"/>
        <end position="119"/>
    </location>
</feature>
<keyword evidence="1" id="KW-1133">Transmembrane helix</keyword>
<evidence type="ECO:0000256" key="1">
    <source>
        <dbReference type="SAM" id="Phobius"/>
    </source>
</evidence>
<proteinExistence type="predicted"/>
<accession>A0A9X9WSY9</accession>
<reference evidence="2" key="2">
    <citation type="journal article" date="2021" name="Syst. Appl. Microbiol.">
        <title>Roseomonas hellenica sp. nov., isolated from roots of wild-growing Alkanna tinctoria.</title>
        <authorList>
            <person name="Rat A."/>
            <person name="Naranjo H.D."/>
            <person name="Lebbe L."/>
            <person name="Cnockaert M."/>
            <person name="Krigas N."/>
            <person name="Grigoriadou K."/>
            <person name="Maloupa E."/>
            <person name="Willems A."/>
        </authorList>
    </citation>
    <scope>NUCLEOTIDE SEQUENCE</scope>
    <source>
        <strain evidence="2">LMG 31231</strain>
    </source>
</reference>
<sequence length="188" mass="20285">MSGAASIELRLSTAAQLFNTLDPAPFREGDLAPDAEQYILDWVEDLPAHAPLAILVHLPAAEAATPAAASIPDSLRAFFAHRADAAARQIRENFRSGRHALVIGLAILSACLALAVTLAPEGEAIGAARIAQESLVILGWVALWRPAEIFLYDWLPIARRRARFRRLAGATLTVLGDTPVQPMRRQPS</sequence>
<feature type="transmembrane region" description="Helical" evidence="1">
    <location>
        <begin position="134"/>
        <end position="155"/>
    </location>
</feature>
<dbReference type="RefSeq" id="WP_211860645.1">
    <property type="nucleotide sequence ID" value="NZ_JAAEDM010000006.1"/>
</dbReference>
<name>A0A9X9WSY9_9PROT</name>
<keyword evidence="1" id="KW-0472">Membrane</keyword>
<comment type="caution">
    <text evidence="2">The sequence shown here is derived from an EMBL/GenBank/DDBJ whole genome shotgun (WGS) entry which is preliminary data.</text>
</comment>
<organism evidence="2 3">
    <name type="scientific">Neoroseomonas soli</name>
    <dbReference type="NCBI Taxonomy" id="1081025"/>
    <lineage>
        <taxon>Bacteria</taxon>
        <taxon>Pseudomonadati</taxon>
        <taxon>Pseudomonadota</taxon>
        <taxon>Alphaproteobacteria</taxon>
        <taxon>Acetobacterales</taxon>
        <taxon>Acetobacteraceae</taxon>
        <taxon>Neoroseomonas</taxon>
    </lineage>
</organism>
<gene>
    <name evidence="2" type="ORF">GXW76_03705</name>
</gene>
<keyword evidence="1" id="KW-0812">Transmembrane</keyword>
<evidence type="ECO:0000313" key="2">
    <source>
        <dbReference type="EMBL" id="MBR0670268.1"/>
    </source>
</evidence>